<dbReference type="OrthoDB" id="9769064at2"/>
<keyword evidence="3" id="KW-0119">Carbohydrate metabolism</keyword>
<dbReference type="Gene3D" id="3.30.428.10">
    <property type="entry name" value="HIT-like"/>
    <property type="match status" value="2"/>
</dbReference>
<gene>
    <name evidence="8" type="primary">galT</name>
    <name evidence="8" type="ORF">Enr8_11970</name>
</gene>
<dbReference type="InterPro" id="IPR053177">
    <property type="entry name" value="ADP-glucose_phosphorylase"/>
</dbReference>
<dbReference type="SUPFAM" id="SSF54197">
    <property type="entry name" value="HIT-like"/>
    <property type="match status" value="2"/>
</dbReference>
<feature type="active site" description="Tele-UMP-histidine intermediate" evidence="4">
    <location>
        <position position="167"/>
    </location>
</feature>
<comment type="cofactor">
    <cofactor evidence="5">
        <name>Zn(2+)</name>
        <dbReference type="ChEBI" id="CHEBI:29105"/>
    </cofactor>
    <text evidence="5">Binds 1 zinc ion per subunit.</text>
</comment>
<feature type="domain" description="HIT" evidence="7">
    <location>
        <begin position="210"/>
        <end position="282"/>
    </location>
</feature>
<evidence type="ECO:0000256" key="5">
    <source>
        <dbReference type="PIRSR" id="PIRSR000808-3"/>
    </source>
</evidence>
<reference evidence="8 9" key="1">
    <citation type="submission" date="2019-02" db="EMBL/GenBank/DDBJ databases">
        <title>Deep-cultivation of Planctomycetes and their phenomic and genomic characterization uncovers novel biology.</title>
        <authorList>
            <person name="Wiegand S."/>
            <person name="Jogler M."/>
            <person name="Boedeker C."/>
            <person name="Pinto D."/>
            <person name="Vollmers J."/>
            <person name="Rivas-Marin E."/>
            <person name="Kohn T."/>
            <person name="Peeters S.H."/>
            <person name="Heuer A."/>
            <person name="Rast P."/>
            <person name="Oberbeckmann S."/>
            <person name="Bunk B."/>
            <person name="Jeske O."/>
            <person name="Meyerdierks A."/>
            <person name="Storesund J.E."/>
            <person name="Kallscheuer N."/>
            <person name="Luecker S."/>
            <person name="Lage O.M."/>
            <person name="Pohl T."/>
            <person name="Merkel B.J."/>
            <person name="Hornburger P."/>
            <person name="Mueller R.-W."/>
            <person name="Bruemmer F."/>
            <person name="Labrenz M."/>
            <person name="Spormann A.M."/>
            <person name="Op Den Camp H."/>
            <person name="Overmann J."/>
            <person name="Amann R."/>
            <person name="Jetten M.S.M."/>
            <person name="Mascher T."/>
            <person name="Medema M.H."/>
            <person name="Devos D.P."/>
            <person name="Kaster A.-K."/>
            <person name="Ovreas L."/>
            <person name="Rohde M."/>
            <person name="Galperin M.Y."/>
            <person name="Jogler C."/>
        </authorList>
    </citation>
    <scope>NUCLEOTIDE SEQUENCE [LARGE SCALE GENOMIC DNA]</scope>
    <source>
        <strain evidence="8 9">Enr8</strain>
    </source>
</reference>
<dbReference type="InterPro" id="IPR001937">
    <property type="entry name" value="GalP_UDPtransf1"/>
</dbReference>
<keyword evidence="9" id="KW-1185">Reference proteome</keyword>
<dbReference type="Pfam" id="PF01087">
    <property type="entry name" value="GalP_UDP_transf"/>
    <property type="match status" value="1"/>
</dbReference>
<comment type="caution">
    <text evidence="8">The sequence shown here is derived from an EMBL/GenBank/DDBJ whole genome shotgun (WGS) entry which is preliminary data.</text>
</comment>
<dbReference type="PANTHER" id="PTHR42763">
    <property type="entry name" value="ADP-GLUCOSE PHOSPHORYLASE"/>
    <property type="match status" value="1"/>
</dbReference>
<dbReference type="InterPro" id="IPR036265">
    <property type="entry name" value="HIT-like_sf"/>
</dbReference>
<dbReference type="InterPro" id="IPR011146">
    <property type="entry name" value="HIT-like"/>
</dbReference>
<sequence>MSEIRREPLLGYEVVIAARRAERPHQWDHAVPPAKNLDCPFCEGAEASAPPELWAARSADSAPNGPGWQVRVVPNRFPAFDMSGEPSETHPDDPFFPSQSAHGWQDVVIESPQHLAGFTDLPAENARLTFVAYQARMTALKEEGRFGYAQVFKNVGPAGGASLEHSHSQIMATEGTPRQVQQELDASRDYYRQHGRSYWSELIERELAAAERIVYADDEFVAFCPFASRVPLETWILPRRACSDFCGVDLARLEQLAQLTQRCLAQIEKALEFSAYNYLIHTSPFDINAQDYYHWRLVILPRATTQAGFEWGTGMLVNPVPPERAAEMMRLAK</sequence>
<dbReference type="PANTHER" id="PTHR42763:SF2">
    <property type="entry name" value="ADP-GLUCOSE PHOSPHORYLASE"/>
    <property type="match status" value="1"/>
</dbReference>
<evidence type="ECO:0000259" key="7">
    <source>
        <dbReference type="Pfam" id="PF01230"/>
    </source>
</evidence>
<dbReference type="RefSeq" id="WP_146429667.1">
    <property type="nucleotide sequence ID" value="NZ_SJPF01000001.1"/>
</dbReference>
<protein>
    <submittedName>
        <fullName evidence="8">Galactose-1-phosphate uridylyltransferase</fullName>
        <ecNumber evidence="8">2.7.7.12</ecNumber>
    </submittedName>
</protein>
<evidence type="ECO:0000259" key="6">
    <source>
        <dbReference type="Pfam" id="PF01087"/>
    </source>
</evidence>
<name>A0A5C5VLV2_9BACT</name>
<accession>A0A5C5VLV2</accession>
<dbReference type="GO" id="GO:0008108">
    <property type="term" value="F:UDP-glucose:hexose-1-phosphate uridylyltransferase activity"/>
    <property type="evidence" value="ECO:0007669"/>
    <property type="project" value="UniProtKB-EC"/>
</dbReference>
<evidence type="ECO:0000256" key="3">
    <source>
        <dbReference type="ARBA" id="ARBA00023277"/>
    </source>
</evidence>
<dbReference type="GO" id="GO:0008270">
    <property type="term" value="F:zinc ion binding"/>
    <property type="evidence" value="ECO:0007669"/>
    <property type="project" value="InterPro"/>
</dbReference>
<evidence type="ECO:0000313" key="8">
    <source>
        <dbReference type="EMBL" id="TWT39498.1"/>
    </source>
</evidence>
<evidence type="ECO:0000256" key="4">
    <source>
        <dbReference type="PIRSR" id="PIRSR000808-1"/>
    </source>
</evidence>
<dbReference type="Proteomes" id="UP000318878">
    <property type="component" value="Unassembled WGS sequence"/>
</dbReference>
<dbReference type="PIRSF" id="PIRSF000808">
    <property type="entry name" value="GalT"/>
    <property type="match status" value="1"/>
</dbReference>
<keyword evidence="5" id="KW-0862">Zinc</keyword>
<evidence type="ECO:0000256" key="2">
    <source>
        <dbReference type="ARBA" id="ARBA00022695"/>
    </source>
</evidence>
<evidence type="ECO:0000256" key="1">
    <source>
        <dbReference type="ARBA" id="ARBA00022679"/>
    </source>
</evidence>
<organism evidence="8 9">
    <name type="scientific">Blastopirellula retiformator</name>
    <dbReference type="NCBI Taxonomy" id="2527970"/>
    <lineage>
        <taxon>Bacteria</taxon>
        <taxon>Pseudomonadati</taxon>
        <taxon>Planctomycetota</taxon>
        <taxon>Planctomycetia</taxon>
        <taxon>Pirellulales</taxon>
        <taxon>Pirellulaceae</taxon>
        <taxon>Blastopirellula</taxon>
    </lineage>
</organism>
<feature type="binding site" evidence="5">
    <location>
        <position position="42"/>
    </location>
    <ligand>
        <name>Zn(2+)</name>
        <dbReference type="ChEBI" id="CHEBI:29105"/>
    </ligand>
</feature>
<feature type="domain" description="Galactose-1-phosphate uridyl transferase N-terminal" evidence="6">
    <location>
        <begin position="3"/>
        <end position="177"/>
    </location>
</feature>
<feature type="binding site" evidence="5">
    <location>
        <position position="114"/>
    </location>
    <ligand>
        <name>Zn(2+)</name>
        <dbReference type="ChEBI" id="CHEBI:29105"/>
    </ligand>
</feature>
<dbReference type="EC" id="2.7.7.12" evidence="8"/>
<dbReference type="AlphaFoldDB" id="A0A5C5VLV2"/>
<dbReference type="EMBL" id="SJPF01000001">
    <property type="protein sequence ID" value="TWT39498.1"/>
    <property type="molecule type" value="Genomic_DNA"/>
</dbReference>
<dbReference type="GO" id="GO:0006012">
    <property type="term" value="P:galactose metabolic process"/>
    <property type="evidence" value="ECO:0007669"/>
    <property type="project" value="InterPro"/>
</dbReference>
<proteinExistence type="predicted"/>
<keyword evidence="5" id="KW-0479">Metal-binding</keyword>
<dbReference type="InterPro" id="IPR005849">
    <property type="entry name" value="GalP_Utransf_N"/>
</dbReference>
<evidence type="ECO:0000313" key="9">
    <source>
        <dbReference type="Proteomes" id="UP000318878"/>
    </source>
</evidence>
<feature type="binding site" evidence="5">
    <location>
        <position position="165"/>
    </location>
    <ligand>
        <name>Zn(2+)</name>
        <dbReference type="ChEBI" id="CHEBI:29105"/>
    </ligand>
</feature>
<keyword evidence="1 8" id="KW-0808">Transferase</keyword>
<feature type="binding site" evidence="5">
    <location>
        <position position="39"/>
    </location>
    <ligand>
        <name>Zn(2+)</name>
        <dbReference type="ChEBI" id="CHEBI:29105"/>
    </ligand>
</feature>
<keyword evidence="2 8" id="KW-0548">Nucleotidyltransferase</keyword>
<dbReference type="Pfam" id="PF01230">
    <property type="entry name" value="HIT"/>
    <property type="match status" value="1"/>
</dbReference>